<dbReference type="GO" id="GO:0000287">
    <property type="term" value="F:magnesium ion binding"/>
    <property type="evidence" value="ECO:0007669"/>
    <property type="project" value="UniProtKB-UniRule"/>
</dbReference>
<evidence type="ECO:0000313" key="17">
    <source>
        <dbReference type="Proteomes" id="UP000014400"/>
    </source>
</evidence>
<dbReference type="HAMAP" id="MF_00281">
    <property type="entry name" value="Phe_tRNA_synth_alpha1"/>
    <property type="match status" value="1"/>
</dbReference>
<comment type="subcellular location">
    <subcellularLocation>
        <location evidence="1 13">Cytoplasm</location>
    </subcellularLocation>
</comment>
<keyword evidence="7 13" id="KW-0547">Nucleotide-binding</keyword>
<dbReference type="InterPro" id="IPR022911">
    <property type="entry name" value="Phe_tRNA_ligase_alpha1_bac"/>
</dbReference>
<sequence>MRLFYIPRYSVSLFLAAGPAPTFDGVRQIFQVLEFKMQELSELIESAQREFAEANAAAALEDAKARYLGKTGSLTMLMKELGRLAPEERRARGQEINRAKQQVEAALNARREALAEEALAAKLAQESIDVTLPGRMDTKGGIHPVMRTWMRIEEIFRSIGFDVADGPEIESDWFSFTALNNPPNHPARSMQDTFYVDRNDDEGRPLPLRPHTSPMQVRYARTHQPPIKVISPGRTYRVDSDATHSPMFHQVEGLWLDTDISFTDLKGVYSDFLRCFFETNDLVVRFRPSYFPFTEPSVEVDMMFTSGPRKGKWLEISGAGEVHPNVVRNYGLDPEKYIGFAFGSGLERLTMLRYGVDDLRLFFEGDLRFLRQFN</sequence>
<dbReference type="EC" id="6.1.1.20" evidence="13"/>
<dbReference type="PROSITE" id="PS50862">
    <property type="entry name" value="AA_TRNA_LIGASE_II"/>
    <property type="match status" value="1"/>
</dbReference>
<evidence type="ECO:0000256" key="7">
    <source>
        <dbReference type="ARBA" id="ARBA00022741"/>
    </source>
</evidence>
<gene>
    <name evidence="13" type="primary">pheS</name>
    <name evidence="16" type="ORF">HMPREF1476_01924</name>
</gene>
<dbReference type="Gene3D" id="3.30.930.10">
    <property type="entry name" value="Bira Bifunctional Protein, Domain 2"/>
    <property type="match status" value="1"/>
</dbReference>
<dbReference type="CDD" id="cd00496">
    <property type="entry name" value="PheRS_alpha_core"/>
    <property type="match status" value="1"/>
</dbReference>
<evidence type="ECO:0000256" key="4">
    <source>
        <dbReference type="ARBA" id="ARBA00022490"/>
    </source>
</evidence>
<name>S3BCR0_9BURK</name>
<comment type="subunit">
    <text evidence="3 13">Tetramer of two alpha and two beta subunits.</text>
</comment>
<keyword evidence="10 13" id="KW-0648">Protein biosynthesis</keyword>
<keyword evidence="9 13" id="KW-0460">Magnesium</keyword>
<dbReference type="HOGENOM" id="CLU_025086_0_1_4"/>
<evidence type="ECO:0000313" key="16">
    <source>
        <dbReference type="EMBL" id="EPD98216.1"/>
    </source>
</evidence>
<comment type="catalytic activity">
    <reaction evidence="12 13">
        <text>tRNA(Phe) + L-phenylalanine + ATP = L-phenylalanyl-tRNA(Phe) + AMP + diphosphate + H(+)</text>
        <dbReference type="Rhea" id="RHEA:19413"/>
        <dbReference type="Rhea" id="RHEA-COMP:9668"/>
        <dbReference type="Rhea" id="RHEA-COMP:9699"/>
        <dbReference type="ChEBI" id="CHEBI:15378"/>
        <dbReference type="ChEBI" id="CHEBI:30616"/>
        <dbReference type="ChEBI" id="CHEBI:33019"/>
        <dbReference type="ChEBI" id="CHEBI:58095"/>
        <dbReference type="ChEBI" id="CHEBI:78442"/>
        <dbReference type="ChEBI" id="CHEBI:78531"/>
        <dbReference type="ChEBI" id="CHEBI:456215"/>
        <dbReference type="EC" id="6.1.1.20"/>
    </reaction>
</comment>
<dbReference type="PATRIC" id="fig|1203554.3.peg.2008"/>
<evidence type="ECO:0000256" key="1">
    <source>
        <dbReference type="ARBA" id="ARBA00004496"/>
    </source>
</evidence>
<dbReference type="GO" id="GO:0006432">
    <property type="term" value="P:phenylalanyl-tRNA aminoacylation"/>
    <property type="evidence" value="ECO:0007669"/>
    <property type="project" value="UniProtKB-UniRule"/>
</dbReference>
<accession>S3BCR0</accession>
<keyword evidence="8 13" id="KW-0067">ATP-binding</keyword>
<evidence type="ECO:0000256" key="10">
    <source>
        <dbReference type="ARBA" id="ARBA00022917"/>
    </source>
</evidence>
<dbReference type="eggNOG" id="COG0016">
    <property type="taxonomic scope" value="Bacteria"/>
</dbReference>
<protein>
    <recommendedName>
        <fullName evidence="13">Phenylalanine--tRNA ligase alpha subunit</fullName>
        <ecNumber evidence="13">6.1.1.20</ecNumber>
    </recommendedName>
    <alternativeName>
        <fullName evidence="13">Phenylalanyl-tRNA synthetase alpha subunit</fullName>
        <shortName evidence="13">PheRS</shortName>
    </alternativeName>
</protein>
<feature type="coiled-coil region" evidence="14">
    <location>
        <begin position="30"/>
        <end position="57"/>
    </location>
</feature>
<dbReference type="InterPro" id="IPR004188">
    <property type="entry name" value="Phe-tRNA_ligase_II_N"/>
</dbReference>
<dbReference type="EMBL" id="ATCF01000027">
    <property type="protein sequence ID" value="EPD98216.1"/>
    <property type="molecule type" value="Genomic_DNA"/>
</dbReference>
<dbReference type="GO" id="GO:0005737">
    <property type="term" value="C:cytoplasm"/>
    <property type="evidence" value="ECO:0007669"/>
    <property type="project" value="UniProtKB-SubCell"/>
</dbReference>
<dbReference type="AlphaFoldDB" id="S3BCR0"/>
<dbReference type="SUPFAM" id="SSF55681">
    <property type="entry name" value="Class II aaRS and biotin synthetases"/>
    <property type="match status" value="1"/>
</dbReference>
<dbReference type="GO" id="GO:0000049">
    <property type="term" value="F:tRNA binding"/>
    <property type="evidence" value="ECO:0007669"/>
    <property type="project" value="InterPro"/>
</dbReference>
<keyword evidence="11 13" id="KW-0030">Aminoacyl-tRNA synthetase</keyword>
<evidence type="ECO:0000256" key="9">
    <source>
        <dbReference type="ARBA" id="ARBA00022842"/>
    </source>
</evidence>
<evidence type="ECO:0000256" key="12">
    <source>
        <dbReference type="ARBA" id="ARBA00049255"/>
    </source>
</evidence>
<dbReference type="InterPro" id="IPR010978">
    <property type="entry name" value="tRNA-bd_arm"/>
</dbReference>
<evidence type="ECO:0000256" key="2">
    <source>
        <dbReference type="ARBA" id="ARBA00010207"/>
    </source>
</evidence>
<reference evidence="16 17" key="1">
    <citation type="submission" date="2013-04" db="EMBL/GenBank/DDBJ databases">
        <title>The Genome Sequence of Sutterella wadsworthensis HGA0223.</title>
        <authorList>
            <consortium name="The Broad Institute Genomics Platform"/>
            <person name="Earl A."/>
            <person name="Ward D."/>
            <person name="Feldgarden M."/>
            <person name="Gevers D."/>
            <person name="Schmidt T.M."/>
            <person name="Dover J."/>
            <person name="Dai D."/>
            <person name="Walker B."/>
            <person name="Young S."/>
            <person name="Zeng Q."/>
            <person name="Gargeya S."/>
            <person name="Fitzgerald M."/>
            <person name="Haas B."/>
            <person name="Abouelleil A."/>
            <person name="Allen A.W."/>
            <person name="Alvarado L."/>
            <person name="Arachchi H.M."/>
            <person name="Berlin A.M."/>
            <person name="Chapman S.B."/>
            <person name="Gainer-Dewar J."/>
            <person name="Goldberg J."/>
            <person name="Griggs A."/>
            <person name="Gujja S."/>
            <person name="Hansen M."/>
            <person name="Howarth C."/>
            <person name="Imamovic A."/>
            <person name="Ireland A."/>
            <person name="Larimer J."/>
            <person name="McCowan C."/>
            <person name="Murphy C."/>
            <person name="Pearson M."/>
            <person name="Poon T.W."/>
            <person name="Priest M."/>
            <person name="Roberts A."/>
            <person name="Saif S."/>
            <person name="Shea T."/>
            <person name="Sisk P."/>
            <person name="Sykes S."/>
            <person name="Wortman J."/>
            <person name="Nusbaum C."/>
            <person name="Birren B."/>
        </authorList>
    </citation>
    <scope>NUCLEOTIDE SEQUENCE [LARGE SCALE GENOMIC DNA]</scope>
    <source>
        <strain evidence="16 17">HGA0223</strain>
    </source>
</reference>
<dbReference type="Pfam" id="PF01409">
    <property type="entry name" value="tRNA-synt_2d"/>
    <property type="match status" value="1"/>
</dbReference>
<keyword evidence="17" id="KW-1185">Reference proteome</keyword>
<feature type="domain" description="Aminoacyl-transfer RNA synthetases class-II family profile" evidence="15">
    <location>
        <begin position="152"/>
        <end position="372"/>
    </location>
</feature>
<dbReference type="SUPFAM" id="SSF46589">
    <property type="entry name" value="tRNA-binding arm"/>
    <property type="match status" value="1"/>
</dbReference>
<dbReference type="GO" id="GO:0005524">
    <property type="term" value="F:ATP binding"/>
    <property type="evidence" value="ECO:0007669"/>
    <property type="project" value="UniProtKB-UniRule"/>
</dbReference>
<evidence type="ECO:0000259" key="15">
    <source>
        <dbReference type="PROSITE" id="PS50862"/>
    </source>
</evidence>
<proteinExistence type="inferred from homology"/>
<dbReference type="NCBIfam" id="TIGR00468">
    <property type="entry name" value="pheS"/>
    <property type="match status" value="1"/>
</dbReference>
<comment type="similarity">
    <text evidence="2 13">Belongs to the class-II aminoacyl-tRNA synthetase family. Phe-tRNA synthetase alpha subunit type 1 subfamily.</text>
</comment>
<keyword evidence="14" id="KW-0175">Coiled coil</keyword>
<dbReference type="STRING" id="1203554.HMPREF1476_01924"/>
<evidence type="ECO:0000256" key="5">
    <source>
        <dbReference type="ARBA" id="ARBA00022598"/>
    </source>
</evidence>
<dbReference type="PANTHER" id="PTHR11538:SF41">
    <property type="entry name" value="PHENYLALANINE--TRNA LIGASE, MITOCHONDRIAL"/>
    <property type="match status" value="1"/>
</dbReference>
<dbReference type="InterPro" id="IPR006195">
    <property type="entry name" value="aa-tRNA-synth_II"/>
</dbReference>
<keyword evidence="5 13" id="KW-0436">Ligase</keyword>
<organism evidence="16 17">
    <name type="scientific">Sutterella wadsworthensis HGA0223</name>
    <dbReference type="NCBI Taxonomy" id="1203554"/>
    <lineage>
        <taxon>Bacteria</taxon>
        <taxon>Pseudomonadati</taxon>
        <taxon>Pseudomonadota</taxon>
        <taxon>Betaproteobacteria</taxon>
        <taxon>Burkholderiales</taxon>
        <taxon>Sutterellaceae</taxon>
        <taxon>Sutterella</taxon>
    </lineage>
</organism>
<dbReference type="GO" id="GO:0004826">
    <property type="term" value="F:phenylalanine-tRNA ligase activity"/>
    <property type="evidence" value="ECO:0007669"/>
    <property type="project" value="UniProtKB-UniRule"/>
</dbReference>
<evidence type="ECO:0000256" key="8">
    <source>
        <dbReference type="ARBA" id="ARBA00022840"/>
    </source>
</evidence>
<dbReference type="PANTHER" id="PTHR11538">
    <property type="entry name" value="PHENYLALANYL-TRNA SYNTHETASE"/>
    <property type="match status" value="1"/>
</dbReference>
<feature type="binding site" evidence="13">
    <location>
        <position position="295"/>
    </location>
    <ligand>
        <name>Mg(2+)</name>
        <dbReference type="ChEBI" id="CHEBI:18420"/>
        <note>shared with beta subunit</note>
    </ligand>
</feature>
<dbReference type="Proteomes" id="UP000014400">
    <property type="component" value="Unassembled WGS sequence"/>
</dbReference>
<evidence type="ECO:0000256" key="3">
    <source>
        <dbReference type="ARBA" id="ARBA00011209"/>
    </source>
</evidence>
<dbReference type="Pfam" id="PF02912">
    <property type="entry name" value="Phe_tRNA-synt_N"/>
    <property type="match status" value="1"/>
</dbReference>
<dbReference type="FunFam" id="3.30.930.10:FF:000003">
    <property type="entry name" value="Phenylalanine--tRNA ligase alpha subunit"/>
    <property type="match status" value="1"/>
</dbReference>
<dbReference type="InterPro" id="IPR004529">
    <property type="entry name" value="Phe-tRNA-synth_IIc_asu"/>
</dbReference>
<dbReference type="InterPro" id="IPR045864">
    <property type="entry name" value="aa-tRNA-synth_II/BPL/LPL"/>
</dbReference>
<keyword evidence="6 13" id="KW-0479">Metal-binding</keyword>
<dbReference type="InterPro" id="IPR002319">
    <property type="entry name" value="Phenylalanyl-tRNA_Synthase"/>
</dbReference>
<evidence type="ECO:0000256" key="13">
    <source>
        <dbReference type="HAMAP-Rule" id="MF_00281"/>
    </source>
</evidence>
<evidence type="ECO:0000256" key="14">
    <source>
        <dbReference type="SAM" id="Coils"/>
    </source>
</evidence>
<evidence type="ECO:0000256" key="11">
    <source>
        <dbReference type="ARBA" id="ARBA00023146"/>
    </source>
</evidence>
<evidence type="ECO:0000256" key="6">
    <source>
        <dbReference type="ARBA" id="ARBA00022723"/>
    </source>
</evidence>
<comment type="caution">
    <text evidence="16">The sequence shown here is derived from an EMBL/GenBank/DDBJ whole genome shotgun (WGS) entry which is preliminary data.</text>
</comment>
<keyword evidence="4 13" id="KW-0963">Cytoplasm</keyword>
<comment type="cofactor">
    <cofactor evidence="13">
        <name>Mg(2+)</name>
        <dbReference type="ChEBI" id="CHEBI:18420"/>
    </cofactor>
    <text evidence="13">Binds 2 magnesium ions per tetramer.</text>
</comment>